<dbReference type="Pfam" id="PF13561">
    <property type="entry name" value="adh_short_C2"/>
    <property type="match status" value="1"/>
</dbReference>
<comment type="similarity">
    <text evidence="1">Belongs to the short-chain dehydrogenases/reductases (SDR) family.</text>
</comment>
<evidence type="ECO:0000256" key="2">
    <source>
        <dbReference type="ARBA" id="ARBA00023002"/>
    </source>
</evidence>
<dbReference type="PROSITE" id="PS00061">
    <property type="entry name" value="ADH_SHORT"/>
    <property type="match status" value="1"/>
</dbReference>
<sequence>MLLSNKVIIITGGGSGMGKAASELFAKEGAKVVIADYQEVYKRPIGKEVAENIQEKGYEARYIETDVSKEDEVKNLINEVINLYGRIDVLYNNASHGYSSPYTMADILNTPLTDWSKILELNLTSIFLCCKYTIPHMLQNGKGSIINCSSINGLVAMPGADAYTAAKGGVISLTRVLASDYGPKNIRVNCICPGAINTPMIAGAIANPEVQKYFQTSTPLGRLGEPEEVAKLALFLASDDSSYLTGAIIPVDGGWTAR</sequence>
<reference evidence="3" key="1">
    <citation type="journal article" date="2016" name="Genome Announc.">
        <title>Draft Genome Sequence of the Syntrophic Lactate-Degrading Bacterium Tepidanaerobacter syntrophicus JLT.</title>
        <authorList>
            <person name="Matsuura N."/>
            <person name="Ohashi A."/>
            <person name="Tourlousse D.M."/>
            <person name="Sekiguchi Y."/>
        </authorList>
    </citation>
    <scope>NUCLEOTIDE SEQUENCE [LARGE SCALE GENOMIC DNA]</scope>
    <source>
        <strain evidence="3">JL</strain>
    </source>
</reference>
<organism evidence="3">
    <name type="scientific">Tepidanaerobacter syntrophicus</name>
    <dbReference type="NCBI Taxonomy" id="224999"/>
    <lineage>
        <taxon>Bacteria</taxon>
        <taxon>Bacillati</taxon>
        <taxon>Bacillota</taxon>
        <taxon>Clostridia</taxon>
        <taxon>Thermosediminibacterales</taxon>
        <taxon>Tepidanaerobacteraceae</taxon>
        <taxon>Tepidanaerobacter</taxon>
    </lineage>
</organism>
<dbReference type="PANTHER" id="PTHR24321">
    <property type="entry name" value="DEHYDROGENASES, SHORT CHAIN"/>
    <property type="match status" value="1"/>
</dbReference>
<dbReference type="InterPro" id="IPR036291">
    <property type="entry name" value="NAD(P)-bd_dom_sf"/>
</dbReference>
<name>A0A0U9HGM2_9FIRM</name>
<dbReference type="InterPro" id="IPR002347">
    <property type="entry name" value="SDR_fam"/>
</dbReference>
<dbReference type="NCBIfam" id="NF009466">
    <property type="entry name" value="PRK12826.1-2"/>
    <property type="match status" value="1"/>
</dbReference>
<evidence type="ECO:0000256" key="1">
    <source>
        <dbReference type="ARBA" id="ARBA00006484"/>
    </source>
</evidence>
<dbReference type="PRINTS" id="PR00080">
    <property type="entry name" value="SDRFAMILY"/>
</dbReference>
<evidence type="ECO:0000313" key="3">
    <source>
        <dbReference type="EMBL" id="GAQ25834.1"/>
    </source>
</evidence>
<accession>A0A0U9HGM2</accession>
<dbReference type="NCBIfam" id="NF005559">
    <property type="entry name" value="PRK07231.1"/>
    <property type="match status" value="1"/>
</dbReference>
<dbReference type="Gene3D" id="3.40.50.720">
    <property type="entry name" value="NAD(P)-binding Rossmann-like Domain"/>
    <property type="match status" value="1"/>
</dbReference>
<dbReference type="EMBL" id="DF977003">
    <property type="protein sequence ID" value="GAQ25834.1"/>
    <property type="molecule type" value="Genomic_DNA"/>
</dbReference>
<dbReference type="Proteomes" id="UP000062160">
    <property type="component" value="Unassembled WGS sequence"/>
</dbReference>
<dbReference type="PANTHER" id="PTHR24321:SF8">
    <property type="entry name" value="ESTRADIOL 17-BETA-DEHYDROGENASE 8-RELATED"/>
    <property type="match status" value="1"/>
</dbReference>
<dbReference type="GO" id="GO:0008206">
    <property type="term" value="P:bile acid metabolic process"/>
    <property type="evidence" value="ECO:0007669"/>
    <property type="project" value="UniProtKB-ARBA"/>
</dbReference>
<dbReference type="PRINTS" id="PR00081">
    <property type="entry name" value="GDHRDH"/>
</dbReference>
<evidence type="ECO:0000313" key="4">
    <source>
        <dbReference type="Proteomes" id="UP000062160"/>
    </source>
</evidence>
<dbReference type="InterPro" id="IPR020904">
    <property type="entry name" value="Sc_DH/Rdtase_CS"/>
</dbReference>
<dbReference type="FunFam" id="3.40.50.720:FF:000084">
    <property type="entry name" value="Short-chain dehydrogenase reductase"/>
    <property type="match status" value="1"/>
</dbReference>
<dbReference type="GO" id="GO:0016491">
    <property type="term" value="F:oxidoreductase activity"/>
    <property type="evidence" value="ECO:0007669"/>
    <property type="project" value="UniProtKB-KW"/>
</dbReference>
<keyword evidence="2" id="KW-0560">Oxidoreductase</keyword>
<dbReference type="SUPFAM" id="SSF51735">
    <property type="entry name" value="NAD(P)-binding Rossmann-fold domains"/>
    <property type="match status" value="1"/>
</dbReference>
<dbReference type="STRING" id="224999.GCA_001485475_01870"/>
<proteinExistence type="inferred from homology"/>
<keyword evidence="4" id="KW-1185">Reference proteome</keyword>
<gene>
    <name evidence="3" type="ORF">TSYNT_983</name>
</gene>
<dbReference type="CDD" id="cd05233">
    <property type="entry name" value="SDR_c"/>
    <property type="match status" value="1"/>
</dbReference>
<dbReference type="AlphaFoldDB" id="A0A0U9HGM2"/>
<dbReference type="RefSeq" id="WP_059033411.1">
    <property type="nucleotide sequence ID" value="NZ_DF977003.1"/>
</dbReference>
<dbReference type="OrthoDB" id="9803333at2"/>
<protein>
    <submittedName>
        <fullName evidence="3">NAD(P)-dependent dehydrogenase, short-chain alcohol dehydrogenase family</fullName>
    </submittedName>
</protein>